<sequence length="70" mass="8187">MLSMLYREIHPLFPPSFFFLFAKALSSKRKGWMMMGSQGQKRKKNIHAQDCGIVVALCMIHLKWLQFIIS</sequence>
<comment type="caution">
    <text evidence="1">The sequence shown here is derived from an EMBL/GenBank/DDBJ whole genome shotgun (WGS) entry which is preliminary data.</text>
</comment>
<accession>A0ACB8Y950</accession>
<keyword evidence="2" id="KW-1185">Reference proteome</keyword>
<protein>
    <submittedName>
        <fullName evidence="1">Uncharacterized protein</fullName>
    </submittedName>
</protein>
<reference evidence="1 2" key="2">
    <citation type="journal article" date="2022" name="Mol. Ecol. Resour.">
        <title>The genomes of chicory, endive, great burdock and yacon provide insights into Asteraceae paleo-polyploidization history and plant inulin production.</title>
        <authorList>
            <person name="Fan W."/>
            <person name="Wang S."/>
            <person name="Wang H."/>
            <person name="Wang A."/>
            <person name="Jiang F."/>
            <person name="Liu H."/>
            <person name="Zhao H."/>
            <person name="Xu D."/>
            <person name="Zhang Y."/>
        </authorList>
    </citation>
    <scope>NUCLEOTIDE SEQUENCE [LARGE SCALE GENOMIC DNA]</scope>
    <source>
        <strain evidence="2">cv. Niubang</strain>
    </source>
</reference>
<name>A0ACB8Y950_ARCLA</name>
<proteinExistence type="predicted"/>
<reference evidence="2" key="1">
    <citation type="journal article" date="2022" name="Mol. Ecol. Resour.">
        <title>The genomes of chicory, endive, great burdock and yacon provide insights into Asteraceae palaeo-polyploidization history and plant inulin production.</title>
        <authorList>
            <person name="Fan W."/>
            <person name="Wang S."/>
            <person name="Wang H."/>
            <person name="Wang A."/>
            <person name="Jiang F."/>
            <person name="Liu H."/>
            <person name="Zhao H."/>
            <person name="Xu D."/>
            <person name="Zhang Y."/>
        </authorList>
    </citation>
    <scope>NUCLEOTIDE SEQUENCE [LARGE SCALE GENOMIC DNA]</scope>
    <source>
        <strain evidence="2">cv. Niubang</strain>
    </source>
</reference>
<gene>
    <name evidence="1" type="ORF">L6452_36635</name>
</gene>
<organism evidence="1 2">
    <name type="scientific">Arctium lappa</name>
    <name type="common">Greater burdock</name>
    <name type="synonym">Lappa major</name>
    <dbReference type="NCBI Taxonomy" id="4217"/>
    <lineage>
        <taxon>Eukaryota</taxon>
        <taxon>Viridiplantae</taxon>
        <taxon>Streptophyta</taxon>
        <taxon>Embryophyta</taxon>
        <taxon>Tracheophyta</taxon>
        <taxon>Spermatophyta</taxon>
        <taxon>Magnoliopsida</taxon>
        <taxon>eudicotyledons</taxon>
        <taxon>Gunneridae</taxon>
        <taxon>Pentapetalae</taxon>
        <taxon>asterids</taxon>
        <taxon>campanulids</taxon>
        <taxon>Asterales</taxon>
        <taxon>Asteraceae</taxon>
        <taxon>Carduoideae</taxon>
        <taxon>Cardueae</taxon>
        <taxon>Arctiinae</taxon>
        <taxon>Arctium</taxon>
    </lineage>
</organism>
<evidence type="ECO:0000313" key="1">
    <source>
        <dbReference type="EMBL" id="KAI3681830.1"/>
    </source>
</evidence>
<dbReference type="EMBL" id="CM042059">
    <property type="protein sequence ID" value="KAI3681830.1"/>
    <property type="molecule type" value="Genomic_DNA"/>
</dbReference>
<dbReference type="Proteomes" id="UP001055879">
    <property type="component" value="Linkage Group LG13"/>
</dbReference>
<evidence type="ECO:0000313" key="2">
    <source>
        <dbReference type="Proteomes" id="UP001055879"/>
    </source>
</evidence>